<evidence type="ECO:0000313" key="2">
    <source>
        <dbReference type="EMBL" id="SVA02027.1"/>
    </source>
</evidence>
<dbReference type="AlphaFoldDB" id="A0A381SI57"/>
<evidence type="ECO:0000256" key="1">
    <source>
        <dbReference type="SAM" id="MobiDB-lite"/>
    </source>
</evidence>
<proteinExistence type="predicted"/>
<reference evidence="2" key="1">
    <citation type="submission" date="2018-05" db="EMBL/GenBank/DDBJ databases">
        <authorList>
            <person name="Lanie J.A."/>
            <person name="Ng W.-L."/>
            <person name="Kazmierczak K.M."/>
            <person name="Andrzejewski T.M."/>
            <person name="Davidsen T.M."/>
            <person name="Wayne K.J."/>
            <person name="Tettelin H."/>
            <person name="Glass J.I."/>
            <person name="Rusch D."/>
            <person name="Podicherti R."/>
            <person name="Tsui H.-C.T."/>
            <person name="Winkler M.E."/>
        </authorList>
    </citation>
    <scope>NUCLEOTIDE SEQUENCE</scope>
</reference>
<protein>
    <submittedName>
        <fullName evidence="2">Uncharacterized protein</fullName>
    </submittedName>
</protein>
<feature type="compositionally biased region" description="Polar residues" evidence="1">
    <location>
        <begin position="1"/>
        <end position="17"/>
    </location>
</feature>
<organism evidence="2">
    <name type="scientific">marine metagenome</name>
    <dbReference type="NCBI Taxonomy" id="408172"/>
    <lineage>
        <taxon>unclassified sequences</taxon>
        <taxon>metagenomes</taxon>
        <taxon>ecological metagenomes</taxon>
    </lineage>
</organism>
<dbReference type="EMBL" id="UINC01002963">
    <property type="protein sequence ID" value="SVA02027.1"/>
    <property type="molecule type" value="Genomic_DNA"/>
</dbReference>
<name>A0A381SI57_9ZZZZ</name>
<accession>A0A381SI57</accession>
<sequence>MQLTISLSKQGPENPASSDRWKRSRFGCSTV</sequence>
<gene>
    <name evidence="2" type="ORF">METZ01_LOCUS54881</name>
</gene>
<feature type="region of interest" description="Disordered" evidence="1">
    <location>
        <begin position="1"/>
        <end position="31"/>
    </location>
</feature>